<evidence type="ECO:0000256" key="4">
    <source>
        <dbReference type="ARBA" id="ARBA00022692"/>
    </source>
</evidence>
<dbReference type="Proteomes" id="UP000606935">
    <property type="component" value="Unassembled WGS sequence"/>
</dbReference>
<comment type="caution">
    <text evidence="8">The sequence shown here is derived from an EMBL/GenBank/DDBJ whole genome shotgun (WGS) entry which is preliminary data.</text>
</comment>
<keyword evidence="6 7" id="KW-0472">Membrane</keyword>
<dbReference type="AlphaFoldDB" id="A0A917Z099"/>
<dbReference type="PANTHER" id="PTHR34040:SF8">
    <property type="entry name" value="FLAGELLAR BIOSYNTHETIC PROTEIN FLIQ"/>
    <property type="match status" value="1"/>
</dbReference>
<proteinExistence type="inferred from homology"/>
<keyword evidence="5 7" id="KW-1133">Transmembrane helix</keyword>
<dbReference type="Pfam" id="PF01313">
    <property type="entry name" value="Bac_export_3"/>
    <property type="match status" value="1"/>
</dbReference>
<dbReference type="PANTHER" id="PTHR34040">
    <property type="entry name" value="FLAGELLAR BIOSYNTHETIC PROTEIN FLIQ"/>
    <property type="match status" value="1"/>
</dbReference>
<dbReference type="PRINTS" id="PR00952">
    <property type="entry name" value="TYPE3IMQPROT"/>
</dbReference>
<evidence type="ECO:0000256" key="1">
    <source>
        <dbReference type="ARBA" id="ARBA00004651"/>
    </source>
</evidence>
<dbReference type="EMBL" id="BMLS01000003">
    <property type="protein sequence ID" value="GGO69376.1"/>
    <property type="molecule type" value="Genomic_DNA"/>
</dbReference>
<evidence type="ECO:0000256" key="2">
    <source>
        <dbReference type="ARBA" id="ARBA00006156"/>
    </source>
</evidence>
<comment type="similarity">
    <text evidence="2">Belongs to the FliQ/MopD/SpaQ family.</text>
</comment>
<dbReference type="RefSeq" id="WP_188694284.1">
    <property type="nucleotide sequence ID" value="NZ_BMLS01000003.1"/>
</dbReference>
<name>A0A917Z099_9ALTE</name>
<reference evidence="8" key="1">
    <citation type="journal article" date="2014" name="Int. J. Syst. Evol. Microbiol.">
        <title>Complete genome sequence of Corynebacterium casei LMG S-19264T (=DSM 44701T), isolated from a smear-ripened cheese.</title>
        <authorList>
            <consortium name="US DOE Joint Genome Institute (JGI-PGF)"/>
            <person name="Walter F."/>
            <person name="Albersmeier A."/>
            <person name="Kalinowski J."/>
            <person name="Ruckert C."/>
        </authorList>
    </citation>
    <scope>NUCLEOTIDE SEQUENCE</scope>
    <source>
        <strain evidence="8">CGMCC 1.7086</strain>
    </source>
</reference>
<keyword evidence="8" id="KW-0969">Cilium</keyword>
<keyword evidence="9" id="KW-1185">Reference proteome</keyword>
<dbReference type="GO" id="GO:0005886">
    <property type="term" value="C:plasma membrane"/>
    <property type="evidence" value="ECO:0007669"/>
    <property type="project" value="UniProtKB-SubCell"/>
</dbReference>
<dbReference type="GO" id="GO:0009306">
    <property type="term" value="P:protein secretion"/>
    <property type="evidence" value="ECO:0007669"/>
    <property type="project" value="InterPro"/>
</dbReference>
<evidence type="ECO:0000313" key="8">
    <source>
        <dbReference type="EMBL" id="GGO69376.1"/>
    </source>
</evidence>
<dbReference type="InterPro" id="IPR002191">
    <property type="entry name" value="Bac_export_3"/>
</dbReference>
<evidence type="ECO:0000256" key="6">
    <source>
        <dbReference type="ARBA" id="ARBA00023136"/>
    </source>
</evidence>
<evidence type="ECO:0000313" key="9">
    <source>
        <dbReference type="Proteomes" id="UP000606935"/>
    </source>
</evidence>
<sequence>MSPELAVELIAEAVFTIIEILLVLIVPGLLLGIVVAVVQAATSVQEQTLTFLPRMLLTLLMVVFAGHWLIQTLVDWFANLSTLIPGVFG</sequence>
<keyword evidence="8" id="KW-0282">Flagellum</keyword>
<evidence type="ECO:0000256" key="3">
    <source>
        <dbReference type="ARBA" id="ARBA00022475"/>
    </source>
</evidence>
<comment type="subcellular location">
    <subcellularLocation>
        <location evidence="1">Cell membrane</location>
        <topology evidence="1">Multi-pass membrane protein</topology>
    </subcellularLocation>
</comment>
<organism evidence="8 9">
    <name type="scientific">Bowmanella pacifica</name>
    <dbReference type="NCBI Taxonomy" id="502051"/>
    <lineage>
        <taxon>Bacteria</taxon>
        <taxon>Pseudomonadati</taxon>
        <taxon>Pseudomonadota</taxon>
        <taxon>Gammaproteobacteria</taxon>
        <taxon>Alteromonadales</taxon>
        <taxon>Alteromonadaceae</taxon>
        <taxon>Bowmanella</taxon>
    </lineage>
</organism>
<protein>
    <submittedName>
        <fullName evidence="8">Flagellar export apparatus protein FliQ</fullName>
    </submittedName>
</protein>
<gene>
    <name evidence="8" type="ORF">GCM10010982_20390</name>
</gene>
<reference evidence="8" key="2">
    <citation type="submission" date="2020-09" db="EMBL/GenBank/DDBJ databases">
        <authorList>
            <person name="Sun Q."/>
            <person name="Zhou Y."/>
        </authorList>
    </citation>
    <scope>NUCLEOTIDE SEQUENCE</scope>
    <source>
        <strain evidence="8">CGMCC 1.7086</strain>
    </source>
</reference>
<evidence type="ECO:0000256" key="7">
    <source>
        <dbReference type="SAM" id="Phobius"/>
    </source>
</evidence>
<keyword evidence="8" id="KW-0966">Cell projection</keyword>
<accession>A0A917Z099</accession>
<keyword evidence="3" id="KW-1003">Cell membrane</keyword>
<feature type="transmembrane region" description="Helical" evidence="7">
    <location>
        <begin position="13"/>
        <end position="39"/>
    </location>
</feature>
<feature type="transmembrane region" description="Helical" evidence="7">
    <location>
        <begin position="51"/>
        <end position="70"/>
    </location>
</feature>
<evidence type="ECO:0000256" key="5">
    <source>
        <dbReference type="ARBA" id="ARBA00022989"/>
    </source>
</evidence>
<keyword evidence="4 7" id="KW-0812">Transmembrane</keyword>